<name>A0A1H4F7A2_9FLAO</name>
<gene>
    <name evidence="1" type="ORF">SAMN05443667_11262</name>
</gene>
<keyword evidence="2" id="KW-1185">Reference proteome</keyword>
<dbReference type="AlphaFoldDB" id="A0A1H4F7A2"/>
<evidence type="ECO:0000313" key="1">
    <source>
        <dbReference type="EMBL" id="SEA93184.1"/>
    </source>
</evidence>
<accession>A0A1H4F7A2</accession>
<sequence length="36" mass="3992">MNSGQRDYGKRVLKVVNNIADLTKVLTDNPNVIGFT</sequence>
<dbReference type="Proteomes" id="UP000198951">
    <property type="component" value="Unassembled WGS sequence"/>
</dbReference>
<reference evidence="2" key="1">
    <citation type="submission" date="2016-10" db="EMBL/GenBank/DDBJ databases">
        <authorList>
            <person name="Varghese N."/>
            <person name="Submissions S."/>
        </authorList>
    </citation>
    <scope>NUCLEOTIDE SEQUENCE [LARGE SCALE GENOMIC DNA]</scope>
    <source>
        <strain evidence="2">DSM 22376</strain>
    </source>
</reference>
<protein>
    <submittedName>
        <fullName evidence="1">Uncharacterized protein</fullName>
    </submittedName>
</protein>
<evidence type="ECO:0000313" key="2">
    <source>
        <dbReference type="Proteomes" id="UP000198951"/>
    </source>
</evidence>
<proteinExistence type="predicted"/>
<organism evidence="1 2">
    <name type="scientific">Flavobacterium gillisiae</name>
    <dbReference type="NCBI Taxonomy" id="150146"/>
    <lineage>
        <taxon>Bacteria</taxon>
        <taxon>Pseudomonadati</taxon>
        <taxon>Bacteroidota</taxon>
        <taxon>Flavobacteriia</taxon>
        <taxon>Flavobacteriales</taxon>
        <taxon>Flavobacteriaceae</taxon>
        <taxon>Flavobacterium</taxon>
    </lineage>
</organism>
<dbReference type="EMBL" id="FNRD01000012">
    <property type="protein sequence ID" value="SEA93184.1"/>
    <property type="molecule type" value="Genomic_DNA"/>
</dbReference>